<feature type="compositionally biased region" description="Acidic residues" evidence="1">
    <location>
        <begin position="232"/>
        <end position="241"/>
    </location>
</feature>
<feature type="compositionally biased region" description="Basic and acidic residues" evidence="1">
    <location>
        <begin position="166"/>
        <end position="177"/>
    </location>
</feature>
<dbReference type="EMBL" id="CATQJA010002592">
    <property type="protein sequence ID" value="CAJ0572162.1"/>
    <property type="molecule type" value="Genomic_DNA"/>
</dbReference>
<feature type="compositionally biased region" description="Basic and acidic residues" evidence="1">
    <location>
        <begin position="65"/>
        <end position="75"/>
    </location>
</feature>
<feature type="compositionally biased region" description="Polar residues" evidence="1">
    <location>
        <begin position="249"/>
        <end position="260"/>
    </location>
</feature>
<dbReference type="AlphaFoldDB" id="A0AA36CQ61"/>
<feature type="compositionally biased region" description="Basic and acidic residues" evidence="1">
    <location>
        <begin position="217"/>
        <end position="231"/>
    </location>
</feature>
<feature type="compositionally biased region" description="Basic and acidic residues" evidence="1">
    <location>
        <begin position="264"/>
        <end position="278"/>
    </location>
</feature>
<feature type="compositionally biased region" description="Polar residues" evidence="1">
    <location>
        <begin position="136"/>
        <end position="145"/>
    </location>
</feature>
<feature type="compositionally biased region" description="Acidic residues" evidence="1">
    <location>
        <begin position="279"/>
        <end position="314"/>
    </location>
</feature>
<comment type="caution">
    <text evidence="2">The sequence shown here is derived from an EMBL/GenBank/DDBJ whole genome shotgun (WGS) entry which is preliminary data.</text>
</comment>
<proteinExistence type="predicted"/>
<dbReference type="Proteomes" id="UP001177023">
    <property type="component" value="Unassembled WGS sequence"/>
</dbReference>
<gene>
    <name evidence="2" type="ORF">MSPICULIGERA_LOCUS10555</name>
</gene>
<feature type="region of interest" description="Disordered" evidence="1">
    <location>
        <begin position="114"/>
        <end position="340"/>
    </location>
</feature>
<organism evidence="2 3">
    <name type="scientific">Mesorhabditis spiculigera</name>
    <dbReference type="NCBI Taxonomy" id="96644"/>
    <lineage>
        <taxon>Eukaryota</taxon>
        <taxon>Metazoa</taxon>
        <taxon>Ecdysozoa</taxon>
        <taxon>Nematoda</taxon>
        <taxon>Chromadorea</taxon>
        <taxon>Rhabditida</taxon>
        <taxon>Rhabditina</taxon>
        <taxon>Rhabditomorpha</taxon>
        <taxon>Rhabditoidea</taxon>
        <taxon>Rhabditidae</taxon>
        <taxon>Mesorhabditinae</taxon>
        <taxon>Mesorhabditis</taxon>
    </lineage>
</organism>
<sequence length="340" mass="38536">MAVECATQKNVEKSAKTKRAEIQIYRPGMMRRGVDITAEAPAKPQNTVPTNDTRKRTSYGNSPRIHQDSTSEKVAPRLVPTALGTGIRSRISFLPSSQAPNEEAPQNIPYAHDARQNQRAPPRQNPAFGHDDRCLTSRNPANNTRRSMDVPRHRQEPRKWMAPQSRRSEFDEDDRRSNFSVSTRYSERSRNAWKPRGIDIRSDLSGSTPDSVNSSPEFDKEPHIVEVKWEDPELTEEEEEPVVPVKDVQPSSGEPQSLTQLCDLYDKLATEDWSKIMNDDAEEDWQPSAENDEGDENENEPPSDVEDERDPEPEEVPKMTHLSARLASRISFSPANKQAI</sequence>
<feature type="compositionally biased region" description="Basic and acidic residues" evidence="1">
    <location>
        <begin position="185"/>
        <end position="202"/>
    </location>
</feature>
<evidence type="ECO:0000313" key="2">
    <source>
        <dbReference type="EMBL" id="CAJ0572162.1"/>
    </source>
</evidence>
<feature type="compositionally biased region" description="Polar residues" evidence="1">
    <location>
        <begin position="204"/>
        <end position="216"/>
    </location>
</feature>
<evidence type="ECO:0000313" key="3">
    <source>
        <dbReference type="Proteomes" id="UP001177023"/>
    </source>
</evidence>
<feature type="region of interest" description="Disordered" evidence="1">
    <location>
        <begin position="37"/>
        <end position="79"/>
    </location>
</feature>
<feature type="non-terminal residue" evidence="2">
    <location>
        <position position="1"/>
    </location>
</feature>
<feature type="compositionally biased region" description="Basic and acidic residues" evidence="1">
    <location>
        <begin position="146"/>
        <end position="159"/>
    </location>
</feature>
<name>A0AA36CQ61_9BILA</name>
<keyword evidence="3" id="KW-1185">Reference proteome</keyword>
<evidence type="ECO:0000256" key="1">
    <source>
        <dbReference type="SAM" id="MobiDB-lite"/>
    </source>
</evidence>
<protein>
    <submittedName>
        <fullName evidence="2">Uncharacterized protein</fullName>
    </submittedName>
</protein>
<accession>A0AA36CQ61</accession>
<feature type="compositionally biased region" description="Polar residues" evidence="1">
    <location>
        <begin position="330"/>
        <end position="340"/>
    </location>
</feature>
<reference evidence="2" key="1">
    <citation type="submission" date="2023-06" db="EMBL/GenBank/DDBJ databases">
        <authorList>
            <person name="Delattre M."/>
        </authorList>
    </citation>
    <scope>NUCLEOTIDE SEQUENCE</scope>
    <source>
        <strain evidence="2">AF72</strain>
    </source>
</reference>